<dbReference type="InterPro" id="IPR012094">
    <property type="entry name" value="tRNA_Ile_lys_synt"/>
</dbReference>
<dbReference type="Proteomes" id="UP000677515">
    <property type="component" value="Chromosome"/>
</dbReference>
<keyword evidence="4" id="KW-0067">ATP-binding</keyword>
<dbReference type="Gene3D" id="3.40.50.620">
    <property type="entry name" value="HUPs"/>
    <property type="match status" value="1"/>
</dbReference>
<dbReference type="PANTHER" id="PTHR43033">
    <property type="entry name" value="TRNA(ILE)-LYSIDINE SYNTHASE-RELATED"/>
    <property type="match status" value="1"/>
</dbReference>
<dbReference type="SUPFAM" id="SSF52402">
    <property type="entry name" value="Adenine nucleotide alpha hydrolases-like"/>
    <property type="match status" value="1"/>
</dbReference>
<keyword evidence="3" id="KW-0547">Nucleotide-binding</keyword>
<evidence type="ECO:0000259" key="5">
    <source>
        <dbReference type="Pfam" id="PF01171"/>
    </source>
</evidence>
<gene>
    <name evidence="6" type="ORF">ERHA53_37240</name>
</gene>
<dbReference type="InterPro" id="IPR011063">
    <property type="entry name" value="TilS/TtcA_N"/>
</dbReference>
<keyword evidence="1" id="KW-0436">Ligase</keyword>
<organism evidence="6 7">
    <name type="scientific">Erwinia rhapontici</name>
    <name type="common">Pectobacterium rhapontici</name>
    <dbReference type="NCBI Taxonomy" id="55212"/>
    <lineage>
        <taxon>Bacteria</taxon>
        <taxon>Pseudomonadati</taxon>
        <taxon>Pseudomonadota</taxon>
        <taxon>Gammaproteobacteria</taxon>
        <taxon>Enterobacterales</taxon>
        <taxon>Erwiniaceae</taxon>
        <taxon>Erwinia</taxon>
    </lineage>
</organism>
<evidence type="ECO:0000256" key="3">
    <source>
        <dbReference type="ARBA" id="ARBA00022741"/>
    </source>
</evidence>
<keyword evidence="7" id="KW-1185">Reference proteome</keyword>
<name>A0ABM7N4K5_ERWRD</name>
<dbReference type="EMBL" id="AP024329">
    <property type="protein sequence ID" value="BCQ36381.1"/>
    <property type="molecule type" value="Genomic_DNA"/>
</dbReference>
<dbReference type="InterPro" id="IPR014729">
    <property type="entry name" value="Rossmann-like_a/b/a_fold"/>
</dbReference>
<reference evidence="6 7" key="1">
    <citation type="submission" date="2021-01" db="EMBL/GenBank/DDBJ databases">
        <title>Complete genome sequence of Erwinia rhapontici MAFF 311153.</title>
        <authorList>
            <person name="Morohoshi T."/>
            <person name="Someya N."/>
        </authorList>
    </citation>
    <scope>NUCLEOTIDE SEQUENCE [LARGE SCALE GENOMIC DNA]</scope>
    <source>
        <strain evidence="6 7">MAFF 311153</strain>
    </source>
</reference>
<dbReference type="PANTHER" id="PTHR43033:SF1">
    <property type="entry name" value="TRNA(ILE)-LYSIDINE SYNTHASE-RELATED"/>
    <property type="match status" value="1"/>
</dbReference>
<evidence type="ECO:0000256" key="1">
    <source>
        <dbReference type="ARBA" id="ARBA00022598"/>
    </source>
</evidence>
<sequence>MSSLAHLEATLANEHSLLLAYSGGLDSSVLLHQLVLLRQQRPALQLRAVHIHHGLNPLAESWVAHCQQQCARWLVPLEVVYVSVDARQGGLKQPHVPHAIWPSVSGCGRGKRC</sequence>
<protein>
    <recommendedName>
        <fullName evidence="5">tRNA(Ile)-lysidine/2-thiocytidine synthase N-terminal domain-containing protein</fullName>
    </recommendedName>
</protein>
<proteinExistence type="predicted"/>
<feature type="domain" description="tRNA(Ile)-lysidine/2-thiocytidine synthase N-terminal" evidence="5">
    <location>
        <begin position="17"/>
        <end position="88"/>
    </location>
</feature>
<evidence type="ECO:0000313" key="6">
    <source>
        <dbReference type="EMBL" id="BCQ36381.1"/>
    </source>
</evidence>
<evidence type="ECO:0000313" key="7">
    <source>
        <dbReference type="Proteomes" id="UP000677515"/>
    </source>
</evidence>
<keyword evidence="2" id="KW-0819">tRNA processing</keyword>
<dbReference type="Pfam" id="PF01171">
    <property type="entry name" value="ATP_bind_3"/>
    <property type="match status" value="1"/>
</dbReference>
<accession>A0ABM7N4K5</accession>
<evidence type="ECO:0000256" key="2">
    <source>
        <dbReference type="ARBA" id="ARBA00022694"/>
    </source>
</evidence>
<evidence type="ECO:0000256" key="4">
    <source>
        <dbReference type="ARBA" id="ARBA00022840"/>
    </source>
</evidence>